<gene>
    <name evidence="12" type="primary">wht-3</name>
    <name evidence="12" type="ORF">Tcan_14368</name>
</gene>
<dbReference type="GO" id="GO:0006506">
    <property type="term" value="P:GPI anchor biosynthetic process"/>
    <property type="evidence" value="ECO:0007669"/>
    <property type="project" value="InterPro"/>
</dbReference>
<dbReference type="SMART" id="SM00382">
    <property type="entry name" value="AAA"/>
    <property type="match status" value="1"/>
</dbReference>
<dbReference type="Pfam" id="PF19055">
    <property type="entry name" value="ABC2_membrane_7"/>
    <property type="match status" value="1"/>
</dbReference>
<dbReference type="EMBL" id="JPKZ01022855">
    <property type="protein sequence ID" value="KHN70649.1"/>
    <property type="molecule type" value="Genomic_DNA"/>
</dbReference>
<keyword evidence="5" id="KW-0547">Nucleotide-binding</keyword>
<dbReference type="Pfam" id="PF01061">
    <property type="entry name" value="ABC2_membrane"/>
    <property type="match status" value="1"/>
</dbReference>
<dbReference type="STRING" id="6265.A0A0B2UMX9"/>
<dbReference type="PANTHER" id="PTHR48041:SF84">
    <property type="entry name" value="ABC TRANSPORTER DOMAIN-CONTAINING PROTEIN"/>
    <property type="match status" value="1"/>
</dbReference>
<protein>
    <submittedName>
        <fullName evidence="12">ABC transporter ATP-binding protein/permease wht-3</fullName>
    </submittedName>
</protein>
<dbReference type="GO" id="GO:0016887">
    <property type="term" value="F:ATP hydrolysis activity"/>
    <property type="evidence" value="ECO:0007669"/>
    <property type="project" value="InterPro"/>
</dbReference>
<feature type="compositionally biased region" description="Polar residues" evidence="9">
    <location>
        <begin position="10"/>
        <end position="24"/>
    </location>
</feature>
<evidence type="ECO:0000256" key="5">
    <source>
        <dbReference type="ARBA" id="ARBA00022741"/>
    </source>
</evidence>
<feature type="transmembrane region" description="Helical" evidence="10">
    <location>
        <begin position="542"/>
        <end position="563"/>
    </location>
</feature>
<keyword evidence="3" id="KW-0813">Transport</keyword>
<feature type="transmembrane region" description="Helical" evidence="10">
    <location>
        <begin position="584"/>
        <end position="608"/>
    </location>
</feature>
<dbReference type="InterPro" id="IPR043926">
    <property type="entry name" value="ABCG_dom"/>
</dbReference>
<evidence type="ECO:0000313" key="13">
    <source>
        <dbReference type="Proteomes" id="UP000031036"/>
    </source>
</evidence>
<evidence type="ECO:0000259" key="11">
    <source>
        <dbReference type="PROSITE" id="PS50893"/>
    </source>
</evidence>
<dbReference type="Gene3D" id="3.40.50.300">
    <property type="entry name" value="P-loop containing nucleotide triphosphate hydrolases"/>
    <property type="match status" value="1"/>
</dbReference>
<feature type="transmembrane region" description="Helical" evidence="10">
    <location>
        <begin position="442"/>
        <end position="469"/>
    </location>
</feature>
<keyword evidence="13" id="KW-1185">Reference proteome</keyword>
<dbReference type="InterPro" id="IPR003593">
    <property type="entry name" value="AAA+_ATPase"/>
</dbReference>
<accession>A0A0B2UMX9</accession>
<feature type="transmembrane region" description="Helical" evidence="10">
    <location>
        <begin position="398"/>
        <end position="421"/>
    </location>
</feature>
<evidence type="ECO:0000256" key="6">
    <source>
        <dbReference type="ARBA" id="ARBA00022840"/>
    </source>
</evidence>
<name>A0A0B2UMX9_TOXCA</name>
<evidence type="ECO:0000256" key="4">
    <source>
        <dbReference type="ARBA" id="ARBA00022692"/>
    </source>
</evidence>
<organism evidence="12 13">
    <name type="scientific">Toxocara canis</name>
    <name type="common">Canine roundworm</name>
    <dbReference type="NCBI Taxonomy" id="6265"/>
    <lineage>
        <taxon>Eukaryota</taxon>
        <taxon>Metazoa</taxon>
        <taxon>Ecdysozoa</taxon>
        <taxon>Nematoda</taxon>
        <taxon>Chromadorea</taxon>
        <taxon>Rhabditida</taxon>
        <taxon>Spirurina</taxon>
        <taxon>Ascaridomorpha</taxon>
        <taxon>Ascaridoidea</taxon>
        <taxon>Toxocaridae</taxon>
        <taxon>Toxocara</taxon>
    </lineage>
</organism>
<reference evidence="12 13" key="1">
    <citation type="submission" date="2014-11" db="EMBL/GenBank/DDBJ databases">
        <title>Genetic blueprint of the zoonotic pathogen Toxocara canis.</title>
        <authorList>
            <person name="Zhu X.-Q."/>
            <person name="Korhonen P.K."/>
            <person name="Cai H."/>
            <person name="Young N.D."/>
            <person name="Nejsum P."/>
            <person name="von Samson-Himmelstjerna G."/>
            <person name="Boag P.R."/>
            <person name="Tan P."/>
            <person name="Li Q."/>
            <person name="Min J."/>
            <person name="Yang Y."/>
            <person name="Wang X."/>
            <person name="Fang X."/>
            <person name="Hall R.S."/>
            <person name="Hofmann A."/>
            <person name="Sternberg P.W."/>
            <person name="Jex A.R."/>
            <person name="Gasser R.B."/>
        </authorList>
    </citation>
    <scope>NUCLEOTIDE SEQUENCE [LARGE SCALE GENOMIC DNA]</scope>
    <source>
        <strain evidence="12">PN_DK_2014</strain>
    </source>
</reference>
<keyword evidence="6 12" id="KW-0067">ATP-binding</keyword>
<dbReference type="Pfam" id="PF00005">
    <property type="entry name" value="ABC_tran"/>
    <property type="match status" value="1"/>
</dbReference>
<dbReference type="OMA" id="AWMGPSG"/>
<dbReference type="GO" id="GO:0005886">
    <property type="term" value="C:plasma membrane"/>
    <property type="evidence" value="ECO:0007669"/>
    <property type="project" value="TreeGrafter"/>
</dbReference>
<sequence length="640" mass="70727">MVGNEEAASLLSSDGNTDYGGTSRMTELGPITPVTLAWHNVTVTTKRSERILLDNISGLALSGHLTALMGASGAGKTTLLNTLLVRNLHGLNVEGRVTVNGRELGKEITSVSGYVQQDELFLSTLTVKEHLSLQACLRLPGDYTKEKRKRRVYQVMTQLGLLKCQNTLIGAPGIRKGISGGEAKRLTFASELLNNPAILFCDEPTTGLDSFMAESVVRVLARLAHSGRTVICTIHQPASELFSLFDRVLFLAGGRTAYIGPPAKALAFLDRCGYPCPDDYNPADMIIETLALVPHEEEHCRQRISQICSTFLDSDICEGINVELKESEQIGVYPSVRRRAPLSMQVSALLRRSFLDNLRNPSLTRAKILQKLIMGLFLGLLYLQTLRDNPVRVGIANVNGALFFIVCEFTYATLFGILNFLPADFPLVVREYHDGMYGVAPYYFARVLSYIPLFTVDGLLMLLVSYWMIGLQSTVGHVALAILIGLVIEQSAAAFGVMLSSICPSFPIAVSVAGPMLTLLSLTGGLYANVGELPKYIAWVQYLSWFRLALLFYYAVASLWRVFRGRKYNPLRQRVDSVQLDSRQLFIATLFLTALIFLSPTVIVYLVVFSTLRFSVIGTKRAFELLARVEDRLIIHIFSS</sequence>
<dbReference type="AlphaFoldDB" id="A0A0B2UMX9"/>
<evidence type="ECO:0000256" key="3">
    <source>
        <dbReference type="ARBA" id="ARBA00022448"/>
    </source>
</evidence>
<dbReference type="PROSITE" id="PS00211">
    <property type="entry name" value="ABC_TRANSPORTER_1"/>
    <property type="match status" value="1"/>
</dbReference>
<evidence type="ECO:0000256" key="2">
    <source>
        <dbReference type="ARBA" id="ARBA00005814"/>
    </source>
</evidence>
<dbReference type="CDD" id="cd03213">
    <property type="entry name" value="ABCG_EPDR"/>
    <property type="match status" value="1"/>
</dbReference>
<feature type="domain" description="ABC transporter" evidence="11">
    <location>
        <begin position="36"/>
        <end position="278"/>
    </location>
</feature>
<dbReference type="Proteomes" id="UP000031036">
    <property type="component" value="Unassembled WGS sequence"/>
</dbReference>
<feature type="transmembrane region" description="Helical" evidence="10">
    <location>
        <begin position="368"/>
        <end position="386"/>
    </location>
</feature>
<proteinExistence type="inferred from homology"/>
<comment type="caution">
    <text evidence="12">The sequence shown here is derived from an EMBL/GenBank/DDBJ whole genome shotgun (WGS) entry which is preliminary data.</text>
</comment>
<keyword evidence="8 10" id="KW-0472">Membrane</keyword>
<dbReference type="InterPro" id="IPR013525">
    <property type="entry name" value="ABC2_TM"/>
</dbReference>
<feature type="region of interest" description="Disordered" evidence="9">
    <location>
        <begin position="1"/>
        <end position="24"/>
    </location>
</feature>
<comment type="similarity">
    <text evidence="2">Belongs to the ABC transporter superfamily. ABCG family. Eye pigment precursor importer (TC 3.A.1.204) subfamily.</text>
</comment>
<evidence type="ECO:0000256" key="10">
    <source>
        <dbReference type="SAM" id="Phobius"/>
    </source>
</evidence>
<evidence type="ECO:0000313" key="12">
    <source>
        <dbReference type="EMBL" id="KHN70649.1"/>
    </source>
</evidence>
<feature type="transmembrane region" description="Helical" evidence="10">
    <location>
        <begin position="506"/>
        <end position="530"/>
    </location>
</feature>
<evidence type="ECO:0000256" key="9">
    <source>
        <dbReference type="SAM" id="MobiDB-lite"/>
    </source>
</evidence>
<dbReference type="GO" id="GO:0140359">
    <property type="term" value="F:ABC-type transporter activity"/>
    <property type="evidence" value="ECO:0007669"/>
    <property type="project" value="InterPro"/>
</dbReference>
<dbReference type="PANTHER" id="PTHR48041">
    <property type="entry name" value="ABC TRANSPORTER G FAMILY MEMBER 28"/>
    <property type="match status" value="1"/>
</dbReference>
<dbReference type="InterPro" id="IPR003439">
    <property type="entry name" value="ABC_transporter-like_ATP-bd"/>
</dbReference>
<evidence type="ECO:0000256" key="8">
    <source>
        <dbReference type="ARBA" id="ARBA00023136"/>
    </source>
</evidence>
<evidence type="ECO:0000256" key="1">
    <source>
        <dbReference type="ARBA" id="ARBA00004141"/>
    </source>
</evidence>
<dbReference type="GO" id="GO:0005524">
    <property type="term" value="F:ATP binding"/>
    <property type="evidence" value="ECO:0007669"/>
    <property type="project" value="UniProtKB-KW"/>
</dbReference>
<dbReference type="InterPro" id="IPR017871">
    <property type="entry name" value="ABC_transporter-like_CS"/>
</dbReference>
<dbReference type="OrthoDB" id="66620at2759"/>
<dbReference type="InterPro" id="IPR050352">
    <property type="entry name" value="ABCG_transporters"/>
</dbReference>
<dbReference type="PROSITE" id="PS50893">
    <property type="entry name" value="ABC_TRANSPORTER_2"/>
    <property type="match status" value="1"/>
</dbReference>
<evidence type="ECO:0000256" key="7">
    <source>
        <dbReference type="ARBA" id="ARBA00022989"/>
    </source>
</evidence>
<dbReference type="FunFam" id="3.40.50.300:FF:001480">
    <property type="entry name" value="ABC transporter"/>
    <property type="match status" value="1"/>
</dbReference>
<dbReference type="SUPFAM" id="SSF52540">
    <property type="entry name" value="P-loop containing nucleoside triphosphate hydrolases"/>
    <property type="match status" value="1"/>
</dbReference>
<keyword evidence="4 10" id="KW-0812">Transmembrane</keyword>
<dbReference type="InterPro" id="IPR027417">
    <property type="entry name" value="P-loop_NTPase"/>
</dbReference>
<feature type="transmembrane region" description="Helical" evidence="10">
    <location>
        <begin position="475"/>
        <end position="499"/>
    </location>
</feature>
<keyword evidence="7 10" id="KW-1133">Transmembrane helix</keyword>
<comment type="subcellular location">
    <subcellularLocation>
        <location evidence="1">Membrane</location>
        <topology evidence="1">Multi-pass membrane protein</topology>
    </subcellularLocation>
</comment>